<dbReference type="Proteomes" id="UP001548590">
    <property type="component" value="Unassembled WGS sequence"/>
</dbReference>
<protein>
    <submittedName>
        <fullName evidence="1">Uncharacterized protein</fullName>
    </submittedName>
</protein>
<name>A0ABV2CUE2_9RHOO</name>
<dbReference type="EMBL" id="JBEWLZ010000012">
    <property type="protein sequence ID" value="MET1491534.1"/>
    <property type="molecule type" value="Genomic_DNA"/>
</dbReference>
<reference evidence="1 2" key="1">
    <citation type="submission" date="2024-07" db="EMBL/GenBank/DDBJ databases">
        <title>Uliginosibacterium paludis KCTC:42655.</title>
        <authorList>
            <person name="Kim M.K."/>
        </authorList>
    </citation>
    <scope>NUCLEOTIDE SEQUENCE [LARGE SCALE GENOMIC DNA]</scope>
    <source>
        <strain evidence="1 2">KCTC 42655</strain>
    </source>
</reference>
<keyword evidence="2" id="KW-1185">Reference proteome</keyword>
<sequence>MEPHYPPVASAPLLPAELQLIGLLASIALEQTVKNMQASGLDQFPYDDIEVPREGSHLHPLQH</sequence>
<proteinExistence type="predicted"/>
<evidence type="ECO:0000313" key="2">
    <source>
        <dbReference type="Proteomes" id="UP001548590"/>
    </source>
</evidence>
<organism evidence="1 2">
    <name type="scientific">Uliginosibacterium paludis</name>
    <dbReference type="NCBI Taxonomy" id="1615952"/>
    <lineage>
        <taxon>Bacteria</taxon>
        <taxon>Pseudomonadati</taxon>
        <taxon>Pseudomonadota</taxon>
        <taxon>Betaproteobacteria</taxon>
        <taxon>Rhodocyclales</taxon>
        <taxon>Zoogloeaceae</taxon>
        <taxon>Uliginosibacterium</taxon>
    </lineage>
</organism>
<comment type="caution">
    <text evidence="1">The sequence shown here is derived from an EMBL/GenBank/DDBJ whole genome shotgun (WGS) entry which is preliminary data.</text>
</comment>
<evidence type="ECO:0000313" key="1">
    <source>
        <dbReference type="EMBL" id="MET1491534.1"/>
    </source>
</evidence>
<gene>
    <name evidence="1" type="ORF">ABVT11_16970</name>
</gene>
<dbReference type="RefSeq" id="WP_345927325.1">
    <property type="nucleotide sequence ID" value="NZ_JBDIVF010000004.1"/>
</dbReference>
<accession>A0ABV2CUE2</accession>